<dbReference type="InterPro" id="IPR050834">
    <property type="entry name" value="Glycosyltransf_2"/>
</dbReference>
<dbReference type="AlphaFoldDB" id="A0A1C6THU7"/>
<dbReference type="EMBL" id="FMHW01000002">
    <property type="protein sequence ID" value="SCL41340.1"/>
    <property type="molecule type" value="Genomic_DNA"/>
</dbReference>
<dbReference type="InterPro" id="IPR029044">
    <property type="entry name" value="Nucleotide-diphossugar_trans"/>
</dbReference>
<name>A0A1C6THU7_9ACTN</name>
<dbReference type="OrthoDB" id="2676521at2"/>
<sequence>MSTPDVTVVLPVYDAMPYLTRCLDSLAAQTIGAQRMEVVAVDDGSTDTGPRELARFARRFPGTVKLLRQANSGGPAAPCNRALEHATGRYVFFLGADDHLGPEALRRLVDAADRYDAEVVLGRVVGVNSRFIHQEVFAETRAEIGLDDPGLSWSLANTKLFRRDLIERYGLRYPEDMPIGSDQPFTLEACHRAKRISVLADYDYYYAVRRLDARNITYLSRVEDRLACAEALVDFADGLLPPGPERDTVMARYFALEIAALLPDDLLGLDRLTQEKLHDAVRSLAERHLSPAVAARLTVRTRLRLAVTRHGDLDDLLAILRQDTGDGVPASVVDGDRWYAAYPGFRAGALPDTVFEVTDGLPEWLATLDVTAVGWDRGPTGRPALTVEARSPRPDLADRCTDLRLLAEEVAGGPARITTVDGGTSVTVSFDVHALVAASAVTGQRRAVRAEATVAGRTGAAPLRVARLRAPRPVLVRRGRRLFAVSPSRDDSGRLMLSVVPFTPRRIVARLTRRR</sequence>
<dbReference type="Gene3D" id="3.90.550.10">
    <property type="entry name" value="Spore Coat Polysaccharide Biosynthesis Protein SpsA, Chain A"/>
    <property type="match status" value="1"/>
</dbReference>
<proteinExistence type="predicted"/>
<keyword evidence="3" id="KW-0808">Transferase</keyword>
<feature type="domain" description="TarS/TarP linker" evidence="2">
    <location>
        <begin position="230"/>
        <end position="318"/>
    </location>
</feature>
<gene>
    <name evidence="3" type="ORF">GA0074692_6267</name>
</gene>
<dbReference type="SUPFAM" id="SSF53448">
    <property type="entry name" value="Nucleotide-diphospho-sugar transferases"/>
    <property type="match status" value="1"/>
</dbReference>
<evidence type="ECO:0000259" key="2">
    <source>
        <dbReference type="Pfam" id="PF22181"/>
    </source>
</evidence>
<dbReference type="PANTHER" id="PTHR43685:SF2">
    <property type="entry name" value="GLYCOSYLTRANSFERASE 2-LIKE DOMAIN-CONTAINING PROTEIN"/>
    <property type="match status" value="1"/>
</dbReference>
<dbReference type="STRING" id="145854.GA0074692_6267"/>
<dbReference type="Pfam" id="PF22181">
    <property type="entry name" value="TarS_linker"/>
    <property type="match status" value="1"/>
</dbReference>
<accession>A0A1C6THU7</accession>
<dbReference type="RefSeq" id="WP_091651029.1">
    <property type="nucleotide sequence ID" value="NZ_FMHW01000002.1"/>
</dbReference>
<dbReference type="Proteomes" id="UP000198959">
    <property type="component" value="Unassembled WGS sequence"/>
</dbReference>
<dbReference type="InterPro" id="IPR054028">
    <property type="entry name" value="TarS/TarP_linker"/>
</dbReference>
<evidence type="ECO:0000313" key="3">
    <source>
        <dbReference type="EMBL" id="SCL41340.1"/>
    </source>
</evidence>
<dbReference type="PANTHER" id="PTHR43685">
    <property type="entry name" value="GLYCOSYLTRANSFERASE"/>
    <property type="match status" value="1"/>
</dbReference>
<organism evidence="3 4">
    <name type="scientific">Micromonospora pallida</name>
    <dbReference type="NCBI Taxonomy" id="145854"/>
    <lineage>
        <taxon>Bacteria</taxon>
        <taxon>Bacillati</taxon>
        <taxon>Actinomycetota</taxon>
        <taxon>Actinomycetes</taxon>
        <taxon>Micromonosporales</taxon>
        <taxon>Micromonosporaceae</taxon>
        <taxon>Micromonospora</taxon>
    </lineage>
</organism>
<protein>
    <submittedName>
        <fullName evidence="3">Glycosyltransferase involved in cell wall bisynthesis</fullName>
    </submittedName>
</protein>
<evidence type="ECO:0000259" key="1">
    <source>
        <dbReference type="Pfam" id="PF00535"/>
    </source>
</evidence>
<reference evidence="4" key="1">
    <citation type="submission" date="2016-06" db="EMBL/GenBank/DDBJ databases">
        <authorList>
            <person name="Varghese N."/>
            <person name="Submissions Spin"/>
        </authorList>
    </citation>
    <scope>NUCLEOTIDE SEQUENCE [LARGE SCALE GENOMIC DNA]</scope>
    <source>
        <strain evidence="4">DSM 43817</strain>
    </source>
</reference>
<dbReference type="Pfam" id="PF00535">
    <property type="entry name" value="Glycos_transf_2"/>
    <property type="match status" value="1"/>
</dbReference>
<dbReference type="InterPro" id="IPR001173">
    <property type="entry name" value="Glyco_trans_2-like"/>
</dbReference>
<dbReference type="GO" id="GO:0016740">
    <property type="term" value="F:transferase activity"/>
    <property type="evidence" value="ECO:0007669"/>
    <property type="project" value="UniProtKB-KW"/>
</dbReference>
<evidence type="ECO:0000313" key="4">
    <source>
        <dbReference type="Proteomes" id="UP000198959"/>
    </source>
</evidence>
<feature type="domain" description="Glycosyltransferase 2-like" evidence="1">
    <location>
        <begin position="7"/>
        <end position="130"/>
    </location>
</feature>
<keyword evidence="4" id="KW-1185">Reference proteome</keyword>
<dbReference type="CDD" id="cd00761">
    <property type="entry name" value="Glyco_tranf_GTA_type"/>
    <property type="match status" value="1"/>
</dbReference>